<accession>A0A9Q8ZRU9</accession>
<evidence type="ECO:0000313" key="2">
    <source>
        <dbReference type="Proteomes" id="UP001055911"/>
    </source>
</evidence>
<dbReference type="InterPro" id="IPR022372">
    <property type="entry name" value="Accessory_SS_Asp1"/>
</dbReference>
<dbReference type="Pfam" id="PF16993">
    <property type="entry name" value="Asp1"/>
    <property type="match status" value="1"/>
</dbReference>
<dbReference type="GO" id="GO:0015031">
    <property type="term" value="P:protein transport"/>
    <property type="evidence" value="ECO:0007669"/>
    <property type="project" value="InterPro"/>
</dbReference>
<organism evidence="1 2">
    <name type="scientific">Fructilactobacillus cliffordii</name>
    <dbReference type="NCBI Taxonomy" id="2940299"/>
    <lineage>
        <taxon>Bacteria</taxon>
        <taxon>Bacillati</taxon>
        <taxon>Bacillota</taxon>
        <taxon>Bacilli</taxon>
        <taxon>Lactobacillales</taxon>
        <taxon>Lactobacillaceae</taxon>
        <taxon>Fructilactobacillus</taxon>
    </lineage>
</organism>
<proteinExistence type="predicted"/>
<gene>
    <name evidence="1" type="primary">asp1</name>
    <name evidence="1" type="ORF">M3M40_03870</name>
</gene>
<reference evidence="1" key="1">
    <citation type="submission" date="2022-05" db="EMBL/GenBank/DDBJ databases">
        <authorList>
            <person name="Oliphant S.A."/>
            <person name="Watson-Haigh N.S."/>
            <person name="Sumby K.M."/>
            <person name="Gardner J.M."/>
            <person name="Jiranek V."/>
        </authorList>
    </citation>
    <scope>NUCLEOTIDE SEQUENCE</scope>
    <source>
        <strain evidence="1">KI4_B1</strain>
    </source>
</reference>
<protein>
    <submittedName>
        <fullName evidence="1">Accessory Sec system protein Asp1</fullName>
    </submittedName>
</protein>
<dbReference type="NCBIfam" id="TIGR03713">
    <property type="entry name" value="acc_sec_asp1"/>
    <property type="match status" value="1"/>
</dbReference>
<keyword evidence="2" id="KW-1185">Reference proteome</keyword>
<dbReference type="AlphaFoldDB" id="A0A9Q8ZRU9"/>
<dbReference type="RefSeq" id="WP_252766165.1">
    <property type="nucleotide sequence ID" value="NZ_CP097119.1"/>
</dbReference>
<evidence type="ECO:0000313" key="1">
    <source>
        <dbReference type="EMBL" id="USS88648.1"/>
    </source>
</evidence>
<dbReference type="EMBL" id="CP097119">
    <property type="protein sequence ID" value="USS88648.1"/>
    <property type="molecule type" value="Genomic_DNA"/>
</dbReference>
<sequence>MVLIIPNFQDAHGQSLADLPEVWLAKMLQQADEPVELAFLQSSLTLKRDLQRLGLQDIVYWSAFADLQQVDGIEGLPLTLYDFPFTDGLDPFFINGENRVLLYRDGVLEMEIVVHHQLEVEQVVYYRSDGSREINYYSDDGFLSTKTWINNNNQTTWQEWYTPLRQLVFWMDAEQIFHVSPEFQSQFAQSTYANLELMIQERFEQHFHKPTNVIAAYRAGVPATNRFHLSLPAERMVALLEPAIHLDQVNQLRQQLPQVNWVFPSHNLVQQFQAEYESKEDQRLSAIEPYPTSFSPGLSNEFEAQFVYWQVVGQSEEQIEQAVNSLLPKLLSDDKLVLLITGDANSKQLLQLKQQEWILTHLKVDVLGSDYQRYVTEAQPHKFQTEAEWLDFIDNQIMDDDAALDDDDLRLFYRANLFANQFQFIEEQDDDESIFQKIRLFIDMGTHADLKKQIQAISAAVPIISTVPTDLIHSGKNGFLNRTIAALPTQLDYFLKDLHHWNQAVVDSVDLMEEYEQDQIIKRWKGVLNHG</sequence>
<name>A0A9Q8ZRU9_9LACO</name>
<dbReference type="Proteomes" id="UP001055911">
    <property type="component" value="Chromosome"/>
</dbReference>